<comment type="subcellular location">
    <subcellularLocation>
        <location evidence="9">Cytoplasm</location>
    </subcellularLocation>
</comment>
<dbReference type="GO" id="GO:0003991">
    <property type="term" value="F:acetylglutamate kinase activity"/>
    <property type="evidence" value="ECO:0007669"/>
    <property type="project" value="UniProtKB-UniRule"/>
</dbReference>
<feature type="site" description="Transition state stabilizer" evidence="9">
    <location>
        <position position="225"/>
    </location>
</feature>
<accession>A0A7X2V4L9</accession>
<dbReference type="EC" id="2.7.2.8" evidence="9"/>
<proteinExistence type="inferred from homology"/>
<evidence type="ECO:0000256" key="3">
    <source>
        <dbReference type="ARBA" id="ARBA00022605"/>
    </source>
</evidence>
<dbReference type="Proteomes" id="UP000434639">
    <property type="component" value="Unassembled WGS sequence"/>
</dbReference>
<dbReference type="GO" id="GO:0005524">
    <property type="term" value="F:ATP binding"/>
    <property type="evidence" value="ECO:0007669"/>
    <property type="project" value="UniProtKB-UniRule"/>
</dbReference>
<dbReference type="FunFam" id="3.40.1160.10:FF:000004">
    <property type="entry name" value="Acetylglutamate kinase"/>
    <property type="match status" value="1"/>
</dbReference>
<feature type="domain" description="Aspartate/glutamate/uridylate kinase" evidence="10">
    <location>
        <begin position="13"/>
        <end position="244"/>
    </location>
</feature>
<dbReference type="OrthoDB" id="9803155at2"/>
<dbReference type="Pfam" id="PF00696">
    <property type="entry name" value="AA_kinase"/>
    <property type="match status" value="1"/>
</dbReference>
<dbReference type="GO" id="GO:0042450">
    <property type="term" value="P:L-arginine biosynthetic process via ornithine"/>
    <property type="evidence" value="ECO:0007669"/>
    <property type="project" value="UniProtKB-UniRule"/>
</dbReference>
<dbReference type="CDD" id="cd04238">
    <property type="entry name" value="AAK_NAGK-like"/>
    <property type="match status" value="1"/>
</dbReference>
<keyword evidence="7 9" id="KW-0067">ATP-binding</keyword>
<comment type="function">
    <text evidence="9">Catalyzes the ATP-dependent phosphorylation of N-acetyl-L-glutamate.</text>
</comment>
<protein>
    <recommendedName>
        <fullName evidence="9">Acetylglutamate kinase</fullName>
        <ecNumber evidence="9">2.7.2.8</ecNumber>
    </recommendedName>
    <alternativeName>
        <fullName evidence="9">N-acetyl-L-glutamate 5-phosphotransferase</fullName>
    </alternativeName>
    <alternativeName>
        <fullName evidence="9">NAG kinase</fullName>
        <shortName evidence="9">NAGK</shortName>
    </alternativeName>
</protein>
<feature type="binding site" evidence="9">
    <location>
        <begin position="51"/>
        <end position="52"/>
    </location>
    <ligand>
        <name>substrate</name>
    </ligand>
</feature>
<dbReference type="UniPathway" id="UPA00068">
    <property type="reaction ID" value="UER00107"/>
</dbReference>
<dbReference type="InterPro" id="IPR037528">
    <property type="entry name" value="ArgB"/>
</dbReference>
<evidence type="ECO:0000256" key="1">
    <source>
        <dbReference type="ARBA" id="ARBA00004828"/>
    </source>
</evidence>
<dbReference type="EMBL" id="WMIB01000005">
    <property type="protein sequence ID" value="MTH53266.1"/>
    <property type="molecule type" value="Genomic_DNA"/>
</dbReference>
<sequence length="269" mass="28564">MQAIVHRGGSRLKTVVIKCGGSILSELSDSFFTSIKHLKDSGCGVVLVHGGGPEITDCLEKMKIQTAFINGQRQTTKEVLEVVQMTLAGKLNKKLSGMCQKHGLAAVGLSGEDGGLLQAECIDEERLGLVGKVSFVDIRLLELLLEKGYLPVLAPLGRTENGEVLNINADTAAAAVAQALQAERLVFVTDVDGIMEDGQLVSETDPEQIRSCIGQGIISGGMIPKTESAIQSLSDTLKEVMIVNGTKPFISGREFVGTKIMNSRKEAAG</sequence>
<comment type="pathway">
    <text evidence="1 9">Amino-acid biosynthesis; L-arginine biosynthesis; N(2)-acetyl-L-ornithine from L-glutamate: step 2/4.</text>
</comment>
<dbReference type="AlphaFoldDB" id="A0A7X2V4L9"/>
<reference evidence="11 12" key="1">
    <citation type="journal article" date="2017" name="Int. J. Syst. Evol. Microbiol.">
        <title>Bacillus mangrovi sp. nov., isolated from a sediment sample from a mangrove forest.</title>
        <authorList>
            <person name="Gupta V."/>
            <person name="Singh P.K."/>
            <person name="Korpole S."/>
            <person name="Tanuku N.R.S."/>
            <person name="Pinnaka A.K."/>
        </authorList>
    </citation>
    <scope>NUCLEOTIDE SEQUENCE [LARGE SCALE GENOMIC DNA]</scope>
    <source>
        <strain evidence="11 12">KCTC 33872</strain>
    </source>
</reference>
<keyword evidence="2 9" id="KW-0055">Arginine biosynthesis</keyword>
<keyword evidence="9" id="KW-0963">Cytoplasm</keyword>
<evidence type="ECO:0000256" key="5">
    <source>
        <dbReference type="ARBA" id="ARBA00022741"/>
    </source>
</evidence>
<name>A0A7X2V4L9_9BACI</name>
<dbReference type="GO" id="GO:0005737">
    <property type="term" value="C:cytoplasm"/>
    <property type="evidence" value="ECO:0007669"/>
    <property type="project" value="UniProtKB-SubCell"/>
</dbReference>
<evidence type="ECO:0000256" key="8">
    <source>
        <dbReference type="ARBA" id="ARBA00048141"/>
    </source>
</evidence>
<evidence type="ECO:0000259" key="10">
    <source>
        <dbReference type="Pfam" id="PF00696"/>
    </source>
</evidence>
<evidence type="ECO:0000313" key="11">
    <source>
        <dbReference type="EMBL" id="MTH53266.1"/>
    </source>
</evidence>
<evidence type="ECO:0000256" key="4">
    <source>
        <dbReference type="ARBA" id="ARBA00022679"/>
    </source>
</evidence>
<dbReference type="PIRSF" id="PIRSF000728">
    <property type="entry name" value="NAGK"/>
    <property type="match status" value="1"/>
</dbReference>
<keyword evidence="3 9" id="KW-0028">Amino-acid biosynthesis</keyword>
<feature type="binding site" evidence="9">
    <location>
        <position position="73"/>
    </location>
    <ligand>
        <name>substrate</name>
    </ligand>
</feature>
<evidence type="ECO:0000256" key="2">
    <source>
        <dbReference type="ARBA" id="ARBA00022571"/>
    </source>
</evidence>
<gene>
    <name evidence="9 11" type="primary">argB</name>
    <name evidence="11" type="ORF">GKZ89_07550</name>
</gene>
<evidence type="ECO:0000256" key="7">
    <source>
        <dbReference type="ARBA" id="ARBA00022840"/>
    </source>
</evidence>
<feature type="site" description="Transition state stabilizer" evidence="9">
    <location>
        <position position="18"/>
    </location>
</feature>
<keyword evidence="4 9" id="KW-0808">Transferase</keyword>
<keyword evidence="12" id="KW-1185">Reference proteome</keyword>
<comment type="caution">
    <text evidence="11">The sequence shown here is derived from an EMBL/GenBank/DDBJ whole genome shotgun (WGS) entry which is preliminary data.</text>
</comment>
<dbReference type="InterPro" id="IPR004662">
    <property type="entry name" value="AcgluKinase_fam"/>
</dbReference>
<dbReference type="SUPFAM" id="SSF53633">
    <property type="entry name" value="Carbamate kinase-like"/>
    <property type="match status" value="1"/>
</dbReference>
<evidence type="ECO:0000256" key="6">
    <source>
        <dbReference type="ARBA" id="ARBA00022777"/>
    </source>
</evidence>
<dbReference type="PANTHER" id="PTHR23342:SF0">
    <property type="entry name" value="N-ACETYLGLUTAMATE SYNTHASE, MITOCHONDRIAL"/>
    <property type="match status" value="1"/>
</dbReference>
<dbReference type="PANTHER" id="PTHR23342">
    <property type="entry name" value="N-ACETYLGLUTAMATE SYNTHASE"/>
    <property type="match status" value="1"/>
</dbReference>
<dbReference type="Gene3D" id="3.40.1160.10">
    <property type="entry name" value="Acetylglutamate kinase-like"/>
    <property type="match status" value="1"/>
</dbReference>
<dbReference type="InterPro" id="IPR001048">
    <property type="entry name" value="Asp/Glu/Uridylate_kinase"/>
</dbReference>
<evidence type="ECO:0000256" key="9">
    <source>
        <dbReference type="HAMAP-Rule" id="MF_00082"/>
    </source>
</evidence>
<comment type="similarity">
    <text evidence="9">Belongs to the acetylglutamate kinase family. ArgB subfamily.</text>
</comment>
<dbReference type="InterPro" id="IPR036393">
    <property type="entry name" value="AceGlu_kinase-like_sf"/>
</dbReference>
<keyword evidence="6 9" id="KW-0418">Kinase</keyword>
<dbReference type="NCBIfam" id="TIGR00761">
    <property type="entry name" value="argB"/>
    <property type="match status" value="1"/>
</dbReference>
<evidence type="ECO:0000313" key="12">
    <source>
        <dbReference type="Proteomes" id="UP000434639"/>
    </source>
</evidence>
<organism evidence="11 12">
    <name type="scientific">Metabacillus mangrovi</name>
    <dbReference type="NCBI Taxonomy" id="1491830"/>
    <lineage>
        <taxon>Bacteria</taxon>
        <taxon>Bacillati</taxon>
        <taxon>Bacillota</taxon>
        <taxon>Bacilli</taxon>
        <taxon>Bacillales</taxon>
        <taxon>Bacillaceae</taxon>
        <taxon>Metabacillus</taxon>
    </lineage>
</organism>
<feature type="binding site" evidence="9">
    <location>
        <position position="166"/>
    </location>
    <ligand>
        <name>substrate</name>
    </ligand>
</feature>
<dbReference type="HAMAP" id="MF_00082">
    <property type="entry name" value="ArgB"/>
    <property type="match status" value="1"/>
</dbReference>
<comment type="catalytic activity">
    <reaction evidence="8 9">
        <text>N-acetyl-L-glutamate + ATP = N-acetyl-L-glutamyl 5-phosphate + ADP</text>
        <dbReference type="Rhea" id="RHEA:14629"/>
        <dbReference type="ChEBI" id="CHEBI:30616"/>
        <dbReference type="ChEBI" id="CHEBI:44337"/>
        <dbReference type="ChEBI" id="CHEBI:57936"/>
        <dbReference type="ChEBI" id="CHEBI:456216"/>
        <dbReference type="EC" id="2.7.2.8"/>
    </reaction>
</comment>
<keyword evidence="5 9" id="KW-0547">Nucleotide-binding</keyword>